<keyword evidence="1" id="KW-1133">Transmembrane helix</keyword>
<keyword evidence="1" id="KW-0812">Transmembrane</keyword>
<proteinExistence type="predicted"/>
<dbReference type="GO" id="GO:0009254">
    <property type="term" value="P:peptidoglycan turnover"/>
    <property type="evidence" value="ECO:0007669"/>
    <property type="project" value="InterPro"/>
</dbReference>
<dbReference type="GO" id="GO:0004553">
    <property type="term" value="F:hydrolase activity, hydrolyzing O-glycosyl compounds"/>
    <property type="evidence" value="ECO:0007669"/>
    <property type="project" value="InterPro"/>
</dbReference>
<evidence type="ECO:0000259" key="2">
    <source>
        <dbReference type="Pfam" id="PF06725"/>
    </source>
</evidence>
<reference evidence="3 4" key="1">
    <citation type="submission" date="2020-08" db="EMBL/GenBank/DDBJ databases">
        <authorList>
            <person name="Liu C."/>
            <person name="Sun Q."/>
        </authorList>
    </citation>
    <scope>NUCLEOTIDE SEQUENCE [LARGE SCALE GENOMIC DNA]</scope>
    <source>
        <strain evidence="3 4">NSJ-4</strain>
    </source>
</reference>
<feature type="transmembrane region" description="Helical" evidence="1">
    <location>
        <begin position="39"/>
        <end position="58"/>
    </location>
</feature>
<evidence type="ECO:0000313" key="3">
    <source>
        <dbReference type="EMBL" id="QNM00506.1"/>
    </source>
</evidence>
<dbReference type="Proteomes" id="UP000515819">
    <property type="component" value="Chromosome"/>
</dbReference>
<dbReference type="Pfam" id="PF06725">
    <property type="entry name" value="3D"/>
    <property type="match status" value="1"/>
</dbReference>
<accession>A0A7G9FPM4</accession>
<dbReference type="SUPFAM" id="SSF50685">
    <property type="entry name" value="Barwin-like endoglucanases"/>
    <property type="match status" value="1"/>
</dbReference>
<sequence length="286" mass="30973">MDAGKIATIELNMDSKEKKDKKQREPGKMKSFLQAYGKYVGAGAVALALVIVCAVSLADRIANREVATGVMMTVADLTKDKEPFSGDLFASTAISYNDMVNVNYETDQLAQLERAEQQIDEILTARRQDKRDQAALEALTAVHSGPGEIGEYDPNAVVVASAETDTTTTTTTASTPTYVPADANGKYQYLGEYLLTAYCPCPICCGKWSNMENPITASGARATAGWTIAAPKNFAFGTKIMIDGQIYEVQDRGGAITGNHFDVFCNTHQEALNFNMRTTSAYLVVE</sequence>
<organism evidence="3 4">
    <name type="scientific">Wujia chipingensis</name>
    <dbReference type="NCBI Taxonomy" id="2763670"/>
    <lineage>
        <taxon>Bacteria</taxon>
        <taxon>Bacillati</taxon>
        <taxon>Bacillota</taxon>
        <taxon>Clostridia</taxon>
        <taxon>Lachnospirales</taxon>
        <taxon>Lachnospiraceae</taxon>
        <taxon>Wujia</taxon>
    </lineage>
</organism>
<dbReference type="CDD" id="cd14667">
    <property type="entry name" value="3D_containing_proteins"/>
    <property type="match status" value="1"/>
</dbReference>
<dbReference type="RefSeq" id="WP_117781267.1">
    <property type="nucleotide sequence ID" value="NZ_CP060632.1"/>
</dbReference>
<keyword evidence="4" id="KW-1185">Reference proteome</keyword>
<dbReference type="InterPro" id="IPR010611">
    <property type="entry name" value="3D_dom"/>
</dbReference>
<feature type="domain" description="3D" evidence="2">
    <location>
        <begin position="229"/>
        <end position="273"/>
    </location>
</feature>
<evidence type="ECO:0000256" key="1">
    <source>
        <dbReference type="SAM" id="Phobius"/>
    </source>
</evidence>
<gene>
    <name evidence="3" type="ORF">H9Q76_04280</name>
</gene>
<dbReference type="AlphaFoldDB" id="A0A7G9FPM4"/>
<dbReference type="Gene3D" id="2.40.40.10">
    <property type="entry name" value="RlpA-like domain"/>
    <property type="match status" value="1"/>
</dbReference>
<protein>
    <submittedName>
        <fullName evidence="3">3D domain-containing protein</fullName>
    </submittedName>
</protein>
<name>A0A7G9FPM4_9FIRM</name>
<evidence type="ECO:0000313" key="4">
    <source>
        <dbReference type="Proteomes" id="UP000515819"/>
    </source>
</evidence>
<dbReference type="InterPro" id="IPR059180">
    <property type="entry name" value="3D_YorM"/>
</dbReference>
<dbReference type="EMBL" id="CP060632">
    <property type="protein sequence ID" value="QNM00506.1"/>
    <property type="molecule type" value="Genomic_DNA"/>
</dbReference>
<dbReference type="KEGG" id="wcp:H9Q76_04280"/>
<keyword evidence="1" id="KW-0472">Membrane</keyword>
<dbReference type="InterPro" id="IPR036908">
    <property type="entry name" value="RlpA-like_sf"/>
</dbReference>
<dbReference type="GO" id="GO:0019867">
    <property type="term" value="C:outer membrane"/>
    <property type="evidence" value="ECO:0007669"/>
    <property type="project" value="InterPro"/>
</dbReference>